<feature type="region of interest" description="Disordered" evidence="1">
    <location>
        <begin position="1"/>
        <end position="286"/>
    </location>
</feature>
<accession>A0A9P8V026</accession>
<reference evidence="2" key="1">
    <citation type="journal article" date="2021" name="Nat. Commun.">
        <title>Genetic determinants of endophytism in the Arabidopsis root mycobiome.</title>
        <authorList>
            <person name="Mesny F."/>
            <person name="Miyauchi S."/>
            <person name="Thiergart T."/>
            <person name="Pickel B."/>
            <person name="Atanasova L."/>
            <person name="Karlsson M."/>
            <person name="Huettel B."/>
            <person name="Barry K.W."/>
            <person name="Haridas S."/>
            <person name="Chen C."/>
            <person name="Bauer D."/>
            <person name="Andreopoulos W."/>
            <person name="Pangilinan J."/>
            <person name="LaButti K."/>
            <person name="Riley R."/>
            <person name="Lipzen A."/>
            <person name="Clum A."/>
            <person name="Drula E."/>
            <person name="Henrissat B."/>
            <person name="Kohler A."/>
            <person name="Grigoriev I.V."/>
            <person name="Martin F.M."/>
            <person name="Hacquard S."/>
        </authorList>
    </citation>
    <scope>NUCLEOTIDE SEQUENCE</scope>
    <source>
        <strain evidence="2">MPI-SDFR-AT-0073</strain>
    </source>
</reference>
<sequence length="366" mass="40467">MAPLTRRKAAQSSPQVSETAPPKSPAPKVKRKVTVEETFGQLKSPDAEETTPKRQRLAVRVRDEDGTTTTKIKRTTRAEPSSALKSKRSREALIADSAEESEDAEPTPGAVTKQLEEDARQQLNHELDAAAPKSKRIVFGDDDDVEKYVAAAAKEAKKAQPTAVQEPEDSDDDDEAPEAVTTSAAAKESKKAAQAATDAAEKQAATVKRKRQERDNMMKQQAQKRQRAAKPKKTSKAETEDEEDSEPEVERATTGRRRADKFNLPSVLPAEFLTDSEEESEDDRDLRVAKPKKIKFDDALQTLSQQGRAPRDEIVGSTAYRVMVDQSDQKLAPKANHNSKAVKEMLMHRRRVGAAPNKAKGFFKRT</sequence>
<feature type="compositionally biased region" description="Basic residues" evidence="1">
    <location>
        <begin position="222"/>
        <end position="234"/>
    </location>
</feature>
<dbReference type="InterPro" id="IPR013268">
    <property type="entry name" value="UTP16"/>
</dbReference>
<dbReference type="RefSeq" id="XP_045965444.1">
    <property type="nucleotide sequence ID" value="XM_046109458.1"/>
</dbReference>
<dbReference type="GeneID" id="70138349"/>
<feature type="compositionally biased region" description="Basic and acidic residues" evidence="1">
    <location>
        <begin position="114"/>
        <end position="128"/>
    </location>
</feature>
<protein>
    <submittedName>
        <fullName evidence="2">Uncharacterized protein</fullName>
    </submittedName>
</protein>
<dbReference type="Pfam" id="PF08297">
    <property type="entry name" value="U3_snoRNA_assoc"/>
    <property type="match status" value="1"/>
</dbReference>
<dbReference type="GO" id="GO:0030515">
    <property type="term" value="F:snoRNA binding"/>
    <property type="evidence" value="ECO:0007669"/>
    <property type="project" value="InterPro"/>
</dbReference>
<dbReference type="EMBL" id="JAGPXC010000001">
    <property type="protein sequence ID" value="KAH6661313.1"/>
    <property type="molecule type" value="Genomic_DNA"/>
</dbReference>
<comment type="caution">
    <text evidence="2">The sequence shown here is derived from an EMBL/GenBank/DDBJ whole genome shotgun (WGS) entry which is preliminary data.</text>
</comment>
<evidence type="ECO:0000313" key="3">
    <source>
        <dbReference type="Proteomes" id="UP000758603"/>
    </source>
</evidence>
<dbReference type="Proteomes" id="UP000758603">
    <property type="component" value="Unassembled WGS sequence"/>
</dbReference>
<feature type="compositionally biased region" description="Low complexity" evidence="1">
    <location>
        <begin position="178"/>
        <end position="206"/>
    </location>
</feature>
<dbReference type="GO" id="GO:0006364">
    <property type="term" value="P:rRNA processing"/>
    <property type="evidence" value="ECO:0007669"/>
    <property type="project" value="InterPro"/>
</dbReference>
<keyword evidence="3" id="KW-1185">Reference proteome</keyword>
<feature type="compositionally biased region" description="Acidic residues" evidence="1">
    <location>
        <begin position="274"/>
        <end position="283"/>
    </location>
</feature>
<evidence type="ECO:0000256" key="1">
    <source>
        <dbReference type="SAM" id="MobiDB-lite"/>
    </source>
</evidence>
<organism evidence="2 3">
    <name type="scientific">Truncatella angustata</name>
    <dbReference type="NCBI Taxonomy" id="152316"/>
    <lineage>
        <taxon>Eukaryota</taxon>
        <taxon>Fungi</taxon>
        <taxon>Dikarya</taxon>
        <taxon>Ascomycota</taxon>
        <taxon>Pezizomycotina</taxon>
        <taxon>Sordariomycetes</taxon>
        <taxon>Xylariomycetidae</taxon>
        <taxon>Amphisphaeriales</taxon>
        <taxon>Sporocadaceae</taxon>
        <taxon>Truncatella</taxon>
    </lineage>
</organism>
<dbReference type="AlphaFoldDB" id="A0A9P8V026"/>
<proteinExistence type="predicted"/>
<feature type="compositionally biased region" description="Acidic residues" evidence="1">
    <location>
        <begin position="166"/>
        <end position="177"/>
    </location>
</feature>
<name>A0A9P8V026_9PEZI</name>
<dbReference type="OrthoDB" id="5245631at2759"/>
<gene>
    <name evidence="2" type="ORF">BKA67DRAFT_81618</name>
</gene>
<evidence type="ECO:0000313" key="2">
    <source>
        <dbReference type="EMBL" id="KAH6661313.1"/>
    </source>
</evidence>